<organism evidence="2">
    <name type="scientific">hydrothermal vent metagenome</name>
    <dbReference type="NCBI Taxonomy" id="652676"/>
    <lineage>
        <taxon>unclassified sequences</taxon>
        <taxon>metagenomes</taxon>
        <taxon>ecological metagenomes</taxon>
    </lineage>
</organism>
<evidence type="ECO:0000313" key="2">
    <source>
        <dbReference type="EMBL" id="VAX42321.1"/>
    </source>
</evidence>
<feature type="compositionally biased region" description="Acidic residues" evidence="1">
    <location>
        <begin position="36"/>
        <end position="46"/>
    </location>
</feature>
<protein>
    <submittedName>
        <fullName evidence="2">Uncharacterized protein</fullName>
    </submittedName>
</protein>
<feature type="non-terminal residue" evidence="2">
    <location>
        <position position="1"/>
    </location>
</feature>
<dbReference type="EMBL" id="UOGL01000642">
    <property type="protein sequence ID" value="VAX42321.1"/>
    <property type="molecule type" value="Genomic_DNA"/>
</dbReference>
<proteinExistence type="predicted"/>
<sequence>HLEIGQAVLVKELELPASAKPDAGDEAIVIQVIEATEDPDELEEGDPLAAPSQPEVIGQKKEDEE</sequence>
<reference evidence="2" key="1">
    <citation type="submission" date="2018-06" db="EMBL/GenBank/DDBJ databases">
        <authorList>
            <person name="Zhirakovskaya E."/>
        </authorList>
    </citation>
    <scope>NUCLEOTIDE SEQUENCE</scope>
</reference>
<accession>A0A3B1DTT4</accession>
<feature type="region of interest" description="Disordered" evidence="1">
    <location>
        <begin position="36"/>
        <end position="65"/>
    </location>
</feature>
<gene>
    <name evidence="2" type="ORF">MNBD_PLANCTO02-1348</name>
</gene>
<evidence type="ECO:0000256" key="1">
    <source>
        <dbReference type="SAM" id="MobiDB-lite"/>
    </source>
</evidence>
<dbReference type="AlphaFoldDB" id="A0A3B1DTT4"/>
<name>A0A3B1DTT4_9ZZZZ</name>